<dbReference type="PANTHER" id="PTHR12778:SF10">
    <property type="entry name" value="MAJOR FACILITATOR SUPERFAMILY DOMAIN-CONTAINING PROTEIN 3"/>
    <property type="match status" value="1"/>
</dbReference>
<dbReference type="InterPro" id="IPR011701">
    <property type="entry name" value="MFS"/>
</dbReference>
<organism evidence="7 8">
    <name type="scientific">Moritella marina ATCC 15381</name>
    <dbReference type="NCBI Taxonomy" id="1202962"/>
    <lineage>
        <taxon>Bacteria</taxon>
        <taxon>Pseudomonadati</taxon>
        <taxon>Pseudomonadota</taxon>
        <taxon>Gammaproteobacteria</taxon>
        <taxon>Alteromonadales</taxon>
        <taxon>Moritellaceae</taxon>
        <taxon>Moritella</taxon>
    </lineage>
</organism>
<evidence type="ECO:0000256" key="3">
    <source>
        <dbReference type="ARBA" id="ARBA00022692"/>
    </source>
</evidence>
<dbReference type="GO" id="GO:0016020">
    <property type="term" value="C:membrane"/>
    <property type="evidence" value="ECO:0007669"/>
    <property type="project" value="UniProtKB-SubCell"/>
</dbReference>
<feature type="transmembrane region" description="Helical" evidence="6">
    <location>
        <begin position="342"/>
        <end position="367"/>
    </location>
</feature>
<dbReference type="OrthoDB" id="9787815at2"/>
<evidence type="ECO:0000313" key="7">
    <source>
        <dbReference type="EMBL" id="QFI40305.1"/>
    </source>
</evidence>
<dbReference type="InterPro" id="IPR004752">
    <property type="entry name" value="AmpG_permease/AT-1"/>
</dbReference>
<reference evidence="7 8" key="1">
    <citation type="submission" date="2019-09" db="EMBL/GenBank/DDBJ databases">
        <title>Hybrid Assembly of the complete Genome of the Deep-Sea Bacterium Moritella marina from long Nanopore and Illumina reads.</title>
        <authorList>
            <person name="Magin S."/>
            <person name="Georgoulis A."/>
            <person name="Papadimitriou K."/>
            <person name="Iliakis G."/>
            <person name="Vorgias C.E."/>
        </authorList>
    </citation>
    <scope>NUCLEOTIDE SEQUENCE [LARGE SCALE GENOMIC DNA]</scope>
    <source>
        <strain evidence="7 8">MP-1</strain>
    </source>
</reference>
<dbReference type="SUPFAM" id="SSF103473">
    <property type="entry name" value="MFS general substrate transporter"/>
    <property type="match status" value="1"/>
</dbReference>
<keyword evidence="2" id="KW-0813">Transport</keyword>
<evidence type="ECO:0000256" key="5">
    <source>
        <dbReference type="ARBA" id="ARBA00023136"/>
    </source>
</evidence>
<evidence type="ECO:0000256" key="6">
    <source>
        <dbReference type="SAM" id="Phobius"/>
    </source>
</evidence>
<proteinExistence type="predicted"/>
<dbReference type="InterPro" id="IPR036259">
    <property type="entry name" value="MFS_trans_sf"/>
</dbReference>
<feature type="transmembrane region" description="Helical" evidence="6">
    <location>
        <begin position="379"/>
        <end position="400"/>
    </location>
</feature>
<feature type="transmembrane region" description="Helical" evidence="6">
    <location>
        <begin position="140"/>
        <end position="158"/>
    </location>
</feature>
<dbReference type="NCBIfam" id="TIGR00901">
    <property type="entry name" value="2A0125"/>
    <property type="match status" value="1"/>
</dbReference>
<dbReference type="KEGG" id="mmaa:FR932_14610"/>
<gene>
    <name evidence="7" type="ORF">FR932_14610</name>
</gene>
<evidence type="ECO:0000256" key="4">
    <source>
        <dbReference type="ARBA" id="ARBA00022989"/>
    </source>
</evidence>
<keyword evidence="8" id="KW-1185">Reference proteome</keyword>
<dbReference type="EMBL" id="CP044399">
    <property type="protein sequence ID" value="QFI40305.1"/>
    <property type="molecule type" value="Genomic_DNA"/>
</dbReference>
<keyword evidence="4 6" id="KW-1133">Transmembrane helix</keyword>
<keyword evidence="3 6" id="KW-0812">Transmembrane</keyword>
<sequence length="441" mass="48132">MGLFGFSSGLPLLLVFSTLSFWLREAGVDRASIGFFSWIALTYSFKWAWSPLIDQFRLPWLHNKLGRRRSWLLFTQVVIISMLLIMATQDPQHSVTLFIIASLGLAIASATQDVVVDAFRIESADTRLQGAMAATYMTGYRLAMIVAGAGSLAIAAFYDNSAIYNAAAWQFAYASMALFMLFGVFATLLSKEPVAKHKIQAVHNIRDFLITGIVKPLTDLFQRYGKTCLILLAIVITYRISDIVMGIMANPFYVDMGYSKAEVAAISKIFGVIMTLVGAGLGGLLVSSLGLLSTLLLGGVLSALTNVLFHWMAGSAAITQVMTVLAFIAPEAWLQTQDPAQLLLTLVISADNLSAGIATCAFVVFLSRLTNTQFTATQYALFSSIMVLLPKFIAGFSGVAVDAWDYSTFFIGTAAIGIIPILFIVVLIYMQLNNRFKWVES</sequence>
<feature type="transmembrane region" description="Helical" evidence="6">
    <location>
        <begin position="70"/>
        <end position="89"/>
    </location>
</feature>
<name>A0A5J6WTK9_MORMI</name>
<protein>
    <submittedName>
        <fullName evidence="7">AmpG family muropeptide MFS transporter</fullName>
    </submittedName>
</protein>
<feature type="transmembrane region" description="Helical" evidence="6">
    <location>
        <begin position="269"/>
        <end position="296"/>
    </location>
</feature>
<feature type="transmembrane region" description="Helical" evidence="6">
    <location>
        <begin position="229"/>
        <end position="249"/>
    </location>
</feature>
<dbReference type="GO" id="GO:0022857">
    <property type="term" value="F:transmembrane transporter activity"/>
    <property type="evidence" value="ECO:0007669"/>
    <property type="project" value="InterPro"/>
</dbReference>
<accession>A0A5J6WTK9</accession>
<feature type="transmembrane region" description="Helical" evidence="6">
    <location>
        <begin position="406"/>
        <end position="429"/>
    </location>
</feature>
<feature type="transmembrane region" description="Helical" evidence="6">
    <location>
        <begin position="308"/>
        <end position="330"/>
    </location>
</feature>
<evidence type="ECO:0000256" key="2">
    <source>
        <dbReference type="ARBA" id="ARBA00022448"/>
    </source>
</evidence>
<dbReference type="PANTHER" id="PTHR12778">
    <property type="entry name" value="SOLUTE CARRIER FAMILY 33 ACETYL-COA TRANSPORTER -RELATED"/>
    <property type="match status" value="1"/>
</dbReference>
<dbReference type="Pfam" id="PF07690">
    <property type="entry name" value="MFS_1"/>
    <property type="match status" value="1"/>
</dbReference>
<comment type="subcellular location">
    <subcellularLocation>
        <location evidence="1">Membrane</location>
        <topology evidence="1">Multi-pass membrane protein</topology>
    </subcellularLocation>
</comment>
<evidence type="ECO:0000256" key="1">
    <source>
        <dbReference type="ARBA" id="ARBA00004141"/>
    </source>
</evidence>
<dbReference type="Gene3D" id="1.20.1250.20">
    <property type="entry name" value="MFS general substrate transporter like domains"/>
    <property type="match status" value="1"/>
</dbReference>
<dbReference type="Proteomes" id="UP000327424">
    <property type="component" value="Chromosome"/>
</dbReference>
<evidence type="ECO:0000313" key="8">
    <source>
        <dbReference type="Proteomes" id="UP000327424"/>
    </source>
</evidence>
<feature type="transmembrane region" description="Helical" evidence="6">
    <location>
        <begin position="170"/>
        <end position="189"/>
    </location>
</feature>
<keyword evidence="5 6" id="KW-0472">Membrane</keyword>
<dbReference type="AlphaFoldDB" id="A0A5J6WTK9"/>
<feature type="transmembrane region" description="Helical" evidence="6">
    <location>
        <begin position="95"/>
        <end position="119"/>
    </location>
</feature>